<name>A0ABW5DSR8_9PROT</name>
<comment type="caution">
    <text evidence="1">The sequence shown here is derived from an EMBL/GenBank/DDBJ whole genome shotgun (WGS) entry which is preliminary data.</text>
</comment>
<protein>
    <submittedName>
        <fullName evidence="1">Uncharacterized protein</fullName>
    </submittedName>
</protein>
<proteinExistence type="predicted"/>
<gene>
    <name evidence="1" type="ORF">ACFSM5_13290</name>
</gene>
<sequence>MPNRYTRAISRVGFSLGFENIDLIVLTAGAQPADFGQLLGDRRLWKDSFALGHGEFPHSYQWLAAGLFLKWGKQTATLYKNTKGRFSHMPFWVKGDKPGLELRPALLWEYMVDCTLYRDAFQPKVEIARKWVDDSFVTICNGPAKGFETGHFWFLNFLTGKIGFEPLMMKPDEHIPPEEIEEIRKQPPLREELILKYDKALQIVSEKIVAFFPLCNALAAKGVPYRNANNVTDLARSQGKWFICAYETRRTGKLLKGQNDLYIDGIKKYLMGSNFSHLSTVVYTIKDLNGSDLELKFSGKAVLNFWLKLEAKYGKSLSQDGTTRGLLDDFWEFMLSGGQNLNTKQLKDLPGKNPRLFPSPMDALSSSRNSNYTNNTKKLAGWDVRAQGIFKIDIKGIKATKKQIKITFHDEPGLINEFTPLD</sequence>
<evidence type="ECO:0000313" key="2">
    <source>
        <dbReference type="Proteomes" id="UP001597295"/>
    </source>
</evidence>
<keyword evidence="2" id="KW-1185">Reference proteome</keyword>
<dbReference type="Proteomes" id="UP001597295">
    <property type="component" value="Unassembled WGS sequence"/>
</dbReference>
<organism evidence="1 2">
    <name type="scientific">Lacibacterium aquatile</name>
    <dbReference type="NCBI Taxonomy" id="1168082"/>
    <lineage>
        <taxon>Bacteria</taxon>
        <taxon>Pseudomonadati</taxon>
        <taxon>Pseudomonadota</taxon>
        <taxon>Alphaproteobacteria</taxon>
        <taxon>Rhodospirillales</taxon>
        <taxon>Rhodospirillaceae</taxon>
    </lineage>
</organism>
<accession>A0ABW5DSR8</accession>
<reference evidence="2" key="1">
    <citation type="journal article" date="2019" name="Int. J. Syst. Evol. Microbiol.">
        <title>The Global Catalogue of Microorganisms (GCM) 10K type strain sequencing project: providing services to taxonomists for standard genome sequencing and annotation.</title>
        <authorList>
            <consortium name="The Broad Institute Genomics Platform"/>
            <consortium name="The Broad Institute Genome Sequencing Center for Infectious Disease"/>
            <person name="Wu L."/>
            <person name="Ma J."/>
        </authorList>
    </citation>
    <scope>NUCLEOTIDE SEQUENCE [LARGE SCALE GENOMIC DNA]</scope>
    <source>
        <strain evidence="2">CGMCC 1.19062</strain>
    </source>
</reference>
<dbReference type="EMBL" id="JBHUIP010000012">
    <property type="protein sequence ID" value="MFD2263870.1"/>
    <property type="molecule type" value="Genomic_DNA"/>
</dbReference>
<dbReference type="RefSeq" id="WP_379876913.1">
    <property type="nucleotide sequence ID" value="NZ_JBHUIP010000012.1"/>
</dbReference>
<evidence type="ECO:0000313" key="1">
    <source>
        <dbReference type="EMBL" id="MFD2263870.1"/>
    </source>
</evidence>